<dbReference type="SUPFAM" id="SSF141868">
    <property type="entry name" value="EAL domain-like"/>
    <property type="match status" value="1"/>
</dbReference>
<feature type="domain" description="HDOD" evidence="1">
    <location>
        <begin position="201"/>
        <end position="387"/>
    </location>
</feature>
<dbReference type="PANTHER" id="PTHR33525:SF4">
    <property type="entry name" value="CYCLIC DI-GMP PHOSPHODIESTERASE CDGJ"/>
    <property type="match status" value="1"/>
</dbReference>
<dbReference type="InterPro" id="IPR013976">
    <property type="entry name" value="HDOD"/>
</dbReference>
<dbReference type="EMBL" id="CP102381">
    <property type="protein sequence ID" value="WEJ62071.1"/>
    <property type="molecule type" value="Genomic_DNA"/>
</dbReference>
<evidence type="ECO:0000313" key="2">
    <source>
        <dbReference type="EMBL" id="WEJ62071.1"/>
    </source>
</evidence>
<dbReference type="InterPro" id="IPR035919">
    <property type="entry name" value="EAL_sf"/>
</dbReference>
<dbReference type="InterPro" id="IPR052340">
    <property type="entry name" value="RNase_Y/CdgJ"/>
</dbReference>
<gene>
    <name evidence="2" type="ORF">NR989_08600</name>
</gene>
<organism evidence="2 3">
    <name type="scientific">Thiomicrorhabdus lithotrophica</name>
    <dbReference type="NCBI Taxonomy" id="2949997"/>
    <lineage>
        <taxon>Bacteria</taxon>
        <taxon>Pseudomonadati</taxon>
        <taxon>Pseudomonadota</taxon>
        <taxon>Gammaproteobacteria</taxon>
        <taxon>Thiotrichales</taxon>
        <taxon>Piscirickettsiaceae</taxon>
        <taxon>Thiomicrorhabdus</taxon>
    </lineage>
</organism>
<dbReference type="RefSeq" id="WP_275594328.1">
    <property type="nucleotide sequence ID" value="NZ_CP102381.1"/>
</dbReference>
<dbReference type="PIRSF" id="PIRSF003180">
    <property type="entry name" value="DiGMPpdiest_YuxH"/>
    <property type="match status" value="1"/>
</dbReference>
<dbReference type="Proteomes" id="UP001222275">
    <property type="component" value="Chromosome"/>
</dbReference>
<dbReference type="PANTHER" id="PTHR33525">
    <property type="match status" value="1"/>
</dbReference>
<reference evidence="2 3" key="1">
    <citation type="submission" date="2022-06" db="EMBL/GenBank/DDBJ databases">
        <title>Thiomicrohabdus sp. nov, an obligately chemolithoautotrophic, sulfur-oxidizing bacterium isolated from beach of Guanyin Mountain. Amoy.</title>
        <authorList>
            <person name="Zhu H."/>
        </authorList>
    </citation>
    <scope>NUCLEOTIDE SEQUENCE [LARGE SCALE GENOMIC DNA]</scope>
    <source>
        <strain evidence="2 3">XGS-01</strain>
    </source>
</reference>
<sequence>MQAQLFLNKQPVLNSNQALYGYHLSLELVNDVDPSTVDWESVMKVFCKEIEEQDGMSALTAKKPIFYRTPIEVLSVDWLPKVEDLSKLTVEVDLSVLKNKSALESLKEIIKTGAKVSLLGYENSDAYKKLLSIAKVVKLDAKSVSAEEAKTIVSALKLQNVATIISGIETEEQFADYAKSGASYYQGYFFTNPIISGEKELSGNKLAMLKLLAEVNEPDVEFDRIVATVGSDVGLTHKLLSAINHPSNNIPQVIETLKDAVNFMGLKRLKFWVNMMMLSEVTDVPKELLTTALIRAKFMEVLAEKQGKTGDTDRYFMTGMFSTLNAFLKASMVDIVDQLPLSKEVKEALVDHSGDMGKALFVVRSLEQGNADMVGSGIDIMMVSSAYMSANSWAYKTMAGLEAA</sequence>
<evidence type="ECO:0000259" key="1">
    <source>
        <dbReference type="PROSITE" id="PS51833"/>
    </source>
</evidence>
<dbReference type="Gene3D" id="3.20.20.450">
    <property type="entry name" value="EAL domain"/>
    <property type="match status" value="1"/>
</dbReference>
<dbReference type="PROSITE" id="PS51833">
    <property type="entry name" value="HDOD"/>
    <property type="match status" value="1"/>
</dbReference>
<dbReference type="SUPFAM" id="SSF109604">
    <property type="entry name" value="HD-domain/PDEase-like"/>
    <property type="match status" value="1"/>
</dbReference>
<keyword evidence="3" id="KW-1185">Reference proteome</keyword>
<proteinExistence type="predicted"/>
<dbReference type="Gene3D" id="1.10.3210.10">
    <property type="entry name" value="Hypothetical protein af1432"/>
    <property type="match status" value="1"/>
</dbReference>
<dbReference type="InterPro" id="IPR014408">
    <property type="entry name" value="dGMP_Pdiesterase_EAL/HD-GYP"/>
</dbReference>
<name>A0ABY8CBY5_9GAMM</name>
<protein>
    <submittedName>
        <fullName evidence="2">HDOD domain-containing protein</fullName>
    </submittedName>
</protein>
<accession>A0ABY8CBY5</accession>
<dbReference type="Pfam" id="PF08668">
    <property type="entry name" value="HDOD"/>
    <property type="match status" value="1"/>
</dbReference>
<evidence type="ECO:0000313" key="3">
    <source>
        <dbReference type="Proteomes" id="UP001222275"/>
    </source>
</evidence>